<protein>
    <submittedName>
        <fullName evidence="1">Uncharacterized protein</fullName>
    </submittedName>
</protein>
<dbReference type="EMBL" id="SCFB01000005">
    <property type="protein sequence ID" value="RZI46214.1"/>
    <property type="molecule type" value="Genomic_DNA"/>
</dbReference>
<evidence type="ECO:0000313" key="2">
    <source>
        <dbReference type="Proteomes" id="UP000293550"/>
    </source>
</evidence>
<sequence length="683" mass="76899">MIILFVKLLVIGTVVITSQVLASVTINEDFEEPLRVLATRLTESKVKTANRIVNRLPKSERRHFIEQVLKLNQRSPEGSVGLETLDILCKTQFHEREDAVNQYLRLMDADSTASKPLAKSFQIITKLQTDHRSLFVDKVLQLTRPTMTLVQQFTIMSVLHNVLSPERDEFIAQTLRLVTPDDTNYVEVLNIIQALARLDSLVRAPFVDSILNSGTTDANQRLDLIRTSIESWIDTMRGFREVLDEMQGEYGNQNIFGLRNQTVHDKAYESSIDEAVVKLSARYSRFAQDLETLLCAHLEKIEDLESKKLLSETEAQVVRYFFSSGIERLSADRHGKVTQYLNLSWHALGDKAVSKSFGLEAAFNDKDVDDRIAGWLRAGPMDAQLAYLLDNLGGRFKTKCILLEAVSKEDALMTAGESCIGGSYNRLIDGLNCIDPDVVLAVGEGNKKNIELMARTQFLRNQAVKFLAQRYEEEPDLFSTLDVLKQKTSQYLLDSLKTEVGTTYPDVTMAMVEQEIGCYFEGYFEEDLNKVTPLRSVQDYVNNWEEGLLRDLQTWIEANPSLSFEMILSGAKEQTTILLNSKLAALKGSIPERSKRDLIDHSITIAKMKVSRHYTGVFQTIASAVLDQVPTGPTSSFAMKYLVDLVLKELRKSQADPEQYRTAIASAIRGDEKLNAAVNAKVV</sequence>
<keyword evidence="2" id="KW-1185">Reference proteome</keyword>
<gene>
    <name evidence="1" type="ORF">EQU50_04565</name>
</gene>
<accession>A0A4Q7DJJ8</accession>
<organism evidence="1 2">
    <name type="scientific">Candidatus Finniella inopinata</name>
    <dbReference type="NCBI Taxonomy" id="1696036"/>
    <lineage>
        <taxon>Bacteria</taxon>
        <taxon>Pseudomonadati</taxon>
        <taxon>Pseudomonadota</taxon>
        <taxon>Alphaproteobacteria</taxon>
        <taxon>Holosporales</taxon>
        <taxon>Candidatus Paracaedibacteraceae</taxon>
        <taxon>Candidatus Finniella</taxon>
    </lineage>
</organism>
<proteinExistence type="predicted"/>
<name>A0A4Q7DJJ8_9PROT</name>
<reference evidence="1 2" key="1">
    <citation type="submission" date="2018-10" db="EMBL/GenBank/DDBJ databases">
        <title>An updated phylogeny of the Alphaproteobacteria reveals that the parasitic Rickettsiales and Holosporales have independent origins.</title>
        <authorList>
            <person name="Munoz-Gomez S.A."/>
            <person name="Hess S."/>
            <person name="Burger G."/>
            <person name="Lang B.F."/>
            <person name="Susko E."/>
            <person name="Slamovits C.H."/>
            <person name="Roger A.J."/>
        </authorList>
    </citation>
    <scope>NUCLEOTIDE SEQUENCE [LARGE SCALE GENOMIC DNA]</scope>
    <source>
        <strain evidence="1">HOLO01</strain>
    </source>
</reference>
<comment type="caution">
    <text evidence="1">The sequence shown here is derived from an EMBL/GenBank/DDBJ whole genome shotgun (WGS) entry which is preliminary data.</text>
</comment>
<evidence type="ECO:0000313" key="1">
    <source>
        <dbReference type="EMBL" id="RZI46214.1"/>
    </source>
</evidence>
<dbReference type="AlphaFoldDB" id="A0A4Q7DJJ8"/>
<dbReference type="RefSeq" id="WP_130153966.1">
    <property type="nucleotide sequence ID" value="NZ_SCFB01000005.1"/>
</dbReference>
<dbReference type="Proteomes" id="UP000293550">
    <property type="component" value="Unassembled WGS sequence"/>
</dbReference>